<proteinExistence type="predicted"/>
<keyword evidence="1" id="KW-1133">Transmembrane helix</keyword>
<dbReference type="InterPro" id="IPR018672">
    <property type="entry name" value="DUF2140"/>
</dbReference>
<dbReference type="STRING" id="1601833.SAMN05518684_103237"/>
<evidence type="ECO:0000313" key="3">
    <source>
        <dbReference type="Proteomes" id="UP000198571"/>
    </source>
</evidence>
<organism evidence="2 3">
    <name type="scientific">Salipaludibacillus aurantiacus</name>
    <dbReference type="NCBI Taxonomy" id="1601833"/>
    <lineage>
        <taxon>Bacteria</taxon>
        <taxon>Bacillati</taxon>
        <taxon>Bacillota</taxon>
        <taxon>Bacilli</taxon>
        <taxon>Bacillales</taxon>
        <taxon>Bacillaceae</taxon>
    </lineage>
</organism>
<dbReference type="AlphaFoldDB" id="A0A1H9RM04"/>
<dbReference type="EMBL" id="FOGT01000003">
    <property type="protein sequence ID" value="SER73921.1"/>
    <property type="molecule type" value="Genomic_DNA"/>
</dbReference>
<dbReference type="RefSeq" id="WP_093048145.1">
    <property type="nucleotide sequence ID" value="NZ_FOGT01000003.1"/>
</dbReference>
<protein>
    <submittedName>
        <fullName evidence="2">Uncharacterized protein YpmS</fullName>
    </submittedName>
</protein>
<dbReference type="Pfam" id="PF09911">
    <property type="entry name" value="DUF2140"/>
    <property type="match status" value="1"/>
</dbReference>
<reference evidence="3" key="1">
    <citation type="submission" date="2016-10" db="EMBL/GenBank/DDBJ databases">
        <authorList>
            <person name="Varghese N."/>
            <person name="Submissions S."/>
        </authorList>
    </citation>
    <scope>NUCLEOTIDE SEQUENCE [LARGE SCALE GENOMIC DNA]</scope>
    <source>
        <strain evidence="3">S9</strain>
    </source>
</reference>
<sequence length="194" mass="22592">MVNKWKAAFFILAGLIIIFFITAIVWVNNTFPDPEEGERGFEAYEFEDREGASFTVTTTREDINYWLQQELAKEEDSDKYELYIEDAVYMETTVQTFGVTIPIEMVLSPNVTEEGNLELREEAFRVGNINLPSSRVFQLISATVDLPEWIYVVPEESLFYVNVREGVSEEMVLQIQSFDLENNDIEIHITYDEW</sequence>
<dbReference type="Proteomes" id="UP000198571">
    <property type="component" value="Unassembled WGS sequence"/>
</dbReference>
<keyword evidence="1" id="KW-0472">Membrane</keyword>
<feature type="transmembrane region" description="Helical" evidence="1">
    <location>
        <begin position="7"/>
        <end position="27"/>
    </location>
</feature>
<evidence type="ECO:0000256" key="1">
    <source>
        <dbReference type="SAM" id="Phobius"/>
    </source>
</evidence>
<name>A0A1H9RM04_9BACI</name>
<dbReference type="OrthoDB" id="2412610at2"/>
<gene>
    <name evidence="2" type="ORF">SAMN05518684_103237</name>
</gene>
<accession>A0A1H9RM04</accession>
<keyword evidence="1" id="KW-0812">Transmembrane</keyword>
<evidence type="ECO:0000313" key="2">
    <source>
        <dbReference type="EMBL" id="SER73921.1"/>
    </source>
</evidence>
<keyword evidence="3" id="KW-1185">Reference proteome</keyword>